<comment type="caution">
    <text evidence="1">The sequence shown here is derived from an EMBL/GenBank/DDBJ whole genome shotgun (WGS) entry which is preliminary data.</text>
</comment>
<dbReference type="VEuPathDB" id="ToxoDB:CSUI_007280"/>
<accession>A0A2C6KR68</accession>
<evidence type="ECO:0000313" key="1">
    <source>
        <dbReference type="EMBL" id="PHJ18894.1"/>
    </source>
</evidence>
<dbReference type="AlphaFoldDB" id="A0A2C6KR68"/>
<dbReference type="Proteomes" id="UP000221165">
    <property type="component" value="Unassembled WGS sequence"/>
</dbReference>
<reference evidence="1 2" key="1">
    <citation type="journal article" date="2017" name="Int. J. Parasitol.">
        <title>The genome of the protozoan parasite Cystoisospora suis and a reverse vaccinology approach to identify vaccine candidates.</title>
        <authorList>
            <person name="Palmieri N."/>
            <person name="Shrestha A."/>
            <person name="Ruttkowski B."/>
            <person name="Beck T."/>
            <person name="Vogl C."/>
            <person name="Tomley F."/>
            <person name="Blake D.P."/>
            <person name="Joachim A."/>
        </authorList>
    </citation>
    <scope>NUCLEOTIDE SEQUENCE [LARGE SCALE GENOMIC DNA]</scope>
    <source>
        <strain evidence="1 2">Wien I</strain>
    </source>
</reference>
<protein>
    <submittedName>
        <fullName evidence="1">Uncharacterized protein</fullName>
    </submittedName>
</protein>
<gene>
    <name evidence="1" type="ORF">CSUI_007280</name>
</gene>
<dbReference type="EMBL" id="MIGC01003807">
    <property type="protein sequence ID" value="PHJ18894.1"/>
    <property type="molecule type" value="Genomic_DNA"/>
</dbReference>
<proteinExistence type="predicted"/>
<organism evidence="1 2">
    <name type="scientific">Cystoisospora suis</name>
    <dbReference type="NCBI Taxonomy" id="483139"/>
    <lineage>
        <taxon>Eukaryota</taxon>
        <taxon>Sar</taxon>
        <taxon>Alveolata</taxon>
        <taxon>Apicomplexa</taxon>
        <taxon>Conoidasida</taxon>
        <taxon>Coccidia</taxon>
        <taxon>Eucoccidiorida</taxon>
        <taxon>Eimeriorina</taxon>
        <taxon>Sarcocystidae</taxon>
        <taxon>Cystoisospora</taxon>
    </lineage>
</organism>
<evidence type="ECO:0000313" key="2">
    <source>
        <dbReference type="Proteomes" id="UP000221165"/>
    </source>
</evidence>
<dbReference type="GeneID" id="94430639"/>
<sequence length="38" mass="4514">MSWISHRRWIAPMVNIASLRKCKVSPWFPEICATARDR</sequence>
<name>A0A2C6KR68_9APIC</name>
<keyword evidence="2" id="KW-1185">Reference proteome</keyword>
<dbReference type="RefSeq" id="XP_067920598.1">
    <property type="nucleotide sequence ID" value="XM_068067428.1"/>
</dbReference>